<dbReference type="InterPro" id="IPR036779">
    <property type="entry name" value="LysM_dom_sf"/>
</dbReference>
<dbReference type="PROSITE" id="PS51782">
    <property type="entry name" value="LYSM"/>
    <property type="match status" value="1"/>
</dbReference>
<keyword evidence="3" id="KW-1185">Reference proteome</keyword>
<feature type="domain" description="LysM" evidence="1">
    <location>
        <begin position="69"/>
        <end position="118"/>
    </location>
</feature>
<dbReference type="Gene3D" id="3.10.350.10">
    <property type="entry name" value="LysM domain"/>
    <property type="match status" value="1"/>
</dbReference>
<evidence type="ECO:0000313" key="3">
    <source>
        <dbReference type="Proteomes" id="UP000275356"/>
    </source>
</evidence>
<gene>
    <name evidence="2" type="ORF">EDD28_3288</name>
</gene>
<evidence type="ECO:0000313" key="2">
    <source>
        <dbReference type="EMBL" id="ROR93860.1"/>
    </source>
</evidence>
<dbReference type="CDD" id="cd00118">
    <property type="entry name" value="LysM"/>
    <property type="match status" value="1"/>
</dbReference>
<accession>A0A3N2D273</accession>
<sequence length="123" mass="13013">MSTMVMNRPAMTRGTVRRVSEPANGSVRMRLTRRGRIVVVTLAALLGFGIALSAERAVATSTVDPVSYETVYVAPGESLWSIASGIAGERDVRDVVAALEELNGLTSSQLQVGQELLVPADGL</sequence>
<dbReference type="InterPro" id="IPR018392">
    <property type="entry name" value="LysM"/>
</dbReference>
<dbReference type="Proteomes" id="UP000275356">
    <property type="component" value="Unassembled WGS sequence"/>
</dbReference>
<dbReference type="RefSeq" id="WP_245968129.1">
    <property type="nucleotide sequence ID" value="NZ_RKHQ01000002.1"/>
</dbReference>
<dbReference type="Pfam" id="PF01476">
    <property type="entry name" value="LysM"/>
    <property type="match status" value="1"/>
</dbReference>
<name>A0A3N2D273_9MICO</name>
<dbReference type="AlphaFoldDB" id="A0A3N2D273"/>
<protein>
    <submittedName>
        <fullName evidence="2">LysM domain-containing protein</fullName>
    </submittedName>
</protein>
<organism evidence="2 3">
    <name type="scientific">Salana multivorans</name>
    <dbReference type="NCBI Taxonomy" id="120377"/>
    <lineage>
        <taxon>Bacteria</taxon>
        <taxon>Bacillati</taxon>
        <taxon>Actinomycetota</taxon>
        <taxon>Actinomycetes</taxon>
        <taxon>Micrococcales</taxon>
        <taxon>Beutenbergiaceae</taxon>
        <taxon>Salana</taxon>
    </lineage>
</organism>
<dbReference type="EMBL" id="RKHQ01000002">
    <property type="protein sequence ID" value="ROR93860.1"/>
    <property type="molecule type" value="Genomic_DNA"/>
</dbReference>
<evidence type="ECO:0000259" key="1">
    <source>
        <dbReference type="PROSITE" id="PS51782"/>
    </source>
</evidence>
<reference evidence="2 3" key="1">
    <citation type="submission" date="2018-11" db="EMBL/GenBank/DDBJ databases">
        <title>Sequencing the genomes of 1000 actinobacteria strains.</title>
        <authorList>
            <person name="Klenk H.-P."/>
        </authorList>
    </citation>
    <scope>NUCLEOTIDE SEQUENCE [LARGE SCALE GENOMIC DNA]</scope>
    <source>
        <strain evidence="2 3">DSM 13521</strain>
    </source>
</reference>
<dbReference type="SUPFAM" id="SSF54106">
    <property type="entry name" value="LysM domain"/>
    <property type="match status" value="1"/>
</dbReference>
<dbReference type="SMART" id="SM00257">
    <property type="entry name" value="LysM"/>
    <property type="match status" value="1"/>
</dbReference>
<comment type="caution">
    <text evidence="2">The sequence shown here is derived from an EMBL/GenBank/DDBJ whole genome shotgun (WGS) entry which is preliminary data.</text>
</comment>
<proteinExistence type="predicted"/>